<dbReference type="EMBL" id="JAGHQM010002999">
    <property type="protein sequence ID" value="KAH0547983.1"/>
    <property type="molecule type" value="Genomic_DNA"/>
</dbReference>
<feature type="region of interest" description="Disordered" evidence="1">
    <location>
        <begin position="182"/>
        <end position="276"/>
    </location>
</feature>
<feature type="compositionally biased region" description="Basic and acidic residues" evidence="1">
    <location>
        <begin position="201"/>
        <end position="213"/>
    </location>
</feature>
<dbReference type="PANTHER" id="PTHR28096">
    <property type="entry name" value="PROTEIN FAF1"/>
    <property type="match status" value="1"/>
</dbReference>
<reference evidence="2" key="1">
    <citation type="submission" date="2021-03" db="EMBL/GenBank/DDBJ databases">
        <title>Comparative genomics and phylogenomic investigation of the class Geoglossomycetes provide insights into ecological specialization and systematics.</title>
        <authorList>
            <person name="Melie T."/>
            <person name="Pirro S."/>
            <person name="Miller A.N."/>
            <person name="Quandt A."/>
        </authorList>
    </citation>
    <scope>NUCLEOTIDE SEQUENCE</scope>
    <source>
        <strain evidence="2">CAQ_001_2017</strain>
    </source>
</reference>
<evidence type="ECO:0000313" key="2">
    <source>
        <dbReference type="EMBL" id="KAH0547983.1"/>
    </source>
</evidence>
<accession>A0A9P8L6F3</accession>
<proteinExistence type="predicted"/>
<comment type="caution">
    <text evidence="2">The sequence shown here is derived from an EMBL/GenBank/DDBJ whole genome shotgun (WGS) entry which is preliminary data.</text>
</comment>
<feature type="region of interest" description="Disordered" evidence="1">
    <location>
        <begin position="45"/>
        <end position="135"/>
    </location>
</feature>
<feature type="region of interest" description="Disordered" evidence="1">
    <location>
        <begin position="1"/>
        <end position="31"/>
    </location>
</feature>
<dbReference type="Proteomes" id="UP000750711">
    <property type="component" value="Unassembled WGS sequence"/>
</dbReference>
<feature type="compositionally biased region" description="Low complexity" evidence="1">
    <location>
        <begin position="106"/>
        <end position="117"/>
    </location>
</feature>
<feature type="region of interest" description="Disordered" evidence="1">
    <location>
        <begin position="153"/>
        <end position="172"/>
    </location>
</feature>
<dbReference type="GO" id="GO:0000462">
    <property type="term" value="P:maturation of SSU-rRNA from tricistronic rRNA transcript (SSU-rRNA, 5.8S rRNA, LSU-rRNA)"/>
    <property type="evidence" value="ECO:0007669"/>
    <property type="project" value="TreeGrafter"/>
</dbReference>
<keyword evidence="3" id="KW-1185">Reference proteome</keyword>
<feature type="compositionally biased region" description="Basic and acidic residues" evidence="1">
    <location>
        <begin position="252"/>
        <end position="263"/>
    </location>
</feature>
<dbReference type="InterPro" id="IPR027973">
    <property type="entry name" value="FSAF1-like"/>
</dbReference>
<dbReference type="GO" id="GO:0005730">
    <property type="term" value="C:nucleolus"/>
    <property type="evidence" value="ECO:0007669"/>
    <property type="project" value="TreeGrafter"/>
</dbReference>
<protein>
    <submittedName>
        <fullName evidence="2">Uncharacterized protein</fullName>
    </submittedName>
</protein>
<dbReference type="Pfam" id="PF15375">
    <property type="entry name" value="FSAF1"/>
    <property type="match status" value="1"/>
</dbReference>
<gene>
    <name evidence="2" type="ORF">GP486_008275</name>
</gene>
<evidence type="ECO:0000313" key="3">
    <source>
        <dbReference type="Proteomes" id="UP000750711"/>
    </source>
</evidence>
<dbReference type="PANTHER" id="PTHR28096:SF1">
    <property type="entry name" value="PROTEIN FAF1"/>
    <property type="match status" value="1"/>
</dbReference>
<name>A0A9P8L6F3_9PEZI</name>
<dbReference type="AlphaFoldDB" id="A0A9P8L6F3"/>
<feature type="compositionally biased region" description="Basic residues" evidence="1">
    <location>
        <begin position="265"/>
        <end position="276"/>
    </location>
</feature>
<organism evidence="2 3">
    <name type="scientific">Trichoglossum hirsutum</name>
    <dbReference type="NCBI Taxonomy" id="265104"/>
    <lineage>
        <taxon>Eukaryota</taxon>
        <taxon>Fungi</taxon>
        <taxon>Dikarya</taxon>
        <taxon>Ascomycota</taxon>
        <taxon>Pezizomycotina</taxon>
        <taxon>Geoglossomycetes</taxon>
        <taxon>Geoglossales</taxon>
        <taxon>Geoglossaceae</taxon>
        <taxon>Trichoglossum</taxon>
    </lineage>
</organism>
<dbReference type="InterPro" id="IPR053030">
    <property type="entry name" value="Ribosomal_biogenesis_FAF1-like"/>
</dbReference>
<evidence type="ECO:0000256" key="1">
    <source>
        <dbReference type="SAM" id="MobiDB-lite"/>
    </source>
</evidence>
<sequence length="276" mass="30594">MLGKRKRRPEEASQPSPQEVGSADSESGILHEAFRRHFEAQFKPLGGLKLKTRDVSTPTLDADSDSEWNGFSEPEDGRTVEVVECTAPPKASLAGVPKEELKSFMTSKPPSSSSRTKQAVSKSDDDSDDATDAANIRNDLALQRLLAESHLLDPQSSYSPTGANRHKATDLRLQSLGAKASILSQDKMPMSHRKGIIAKASRREERRRREARENGIILEKARKSRGPNIDRRERSIDGPGVGMFRKGMLRLNKRDISEIEGSKRPGGRSQKKTSRR</sequence>